<evidence type="ECO:0000313" key="9">
    <source>
        <dbReference type="Proteomes" id="UP000031163"/>
    </source>
</evidence>
<dbReference type="RefSeq" id="WP_039649005.1">
    <property type="nucleotide sequence ID" value="NZ_CP007770.1"/>
</dbReference>
<dbReference type="PRINTS" id="PR00377">
    <property type="entry name" value="IMPHPHTASES"/>
</dbReference>
<reference evidence="8 9" key="1">
    <citation type="journal article" date="2014" name="Genome Biol. Evol.">
        <title>Comparative Genomics of the Campylobacter lari Group.</title>
        <authorList>
            <person name="Miller W.G."/>
            <person name="Yee E."/>
            <person name="Chapman M.H."/>
            <person name="Smith T.P."/>
            <person name="Bono J.L."/>
            <person name="Huynh S."/>
            <person name="Parker C.T."/>
            <person name="Vandamme P."/>
            <person name="Luong K."/>
            <person name="Korlach J."/>
        </authorList>
    </citation>
    <scope>NUCLEOTIDE SEQUENCE [LARGE SCALE GENOMIC DNA]</scope>
    <source>
        <strain evidence="8 9">NCTC 12927</strain>
    </source>
</reference>
<evidence type="ECO:0000256" key="1">
    <source>
        <dbReference type="ARBA" id="ARBA00001625"/>
    </source>
</evidence>
<gene>
    <name evidence="8" type="primary">cysQ</name>
    <name evidence="8" type="ORF">CINS_0146</name>
</gene>
<feature type="binding site" evidence="7">
    <location>
        <position position="87"/>
    </location>
    <ligand>
        <name>Mg(2+)</name>
        <dbReference type="ChEBI" id="CHEBI:18420"/>
        <label>1</label>
        <note>catalytic</note>
    </ligand>
</feature>
<evidence type="ECO:0000256" key="7">
    <source>
        <dbReference type="PIRSR" id="PIRSR600760-2"/>
    </source>
</evidence>
<dbReference type="GO" id="GO:0008441">
    <property type="term" value="F:3'(2'),5'-bisphosphate nucleotidase activity"/>
    <property type="evidence" value="ECO:0007669"/>
    <property type="project" value="UniProtKB-EC"/>
</dbReference>
<proteinExistence type="predicted"/>
<dbReference type="PANTHER" id="PTHR43028">
    <property type="entry name" value="3'(2'),5'-BISPHOSPHATE NUCLEOTIDASE 1"/>
    <property type="match status" value="1"/>
</dbReference>
<dbReference type="AlphaFoldDB" id="A0A0A8H041"/>
<feature type="binding site" evidence="7">
    <location>
        <position position="84"/>
    </location>
    <ligand>
        <name>Mg(2+)</name>
        <dbReference type="ChEBI" id="CHEBI:18420"/>
        <label>1</label>
        <note>catalytic</note>
    </ligand>
</feature>
<dbReference type="PANTHER" id="PTHR43028:SF5">
    <property type="entry name" value="3'(2'),5'-BISPHOSPHATE NUCLEOTIDASE 1"/>
    <property type="match status" value="1"/>
</dbReference>
<comment type="catalytic activity">
    <reaction evidence="1">
        <text>adenosine 3',5'-bisphosphate + H2O = AMP + phosphate</text>
        <dbReference type="Rhea" id="RHEA:10040"/>
        <dbReference type="ChEBI" id="CHEBI:15377"/>
        <dbReference type="ChEBI" id="CHEBI:43474"/>
        <dbReference type="ChEBI" id="CHEBI:58343"/>
        <dbReference type="ChEBI" id="CHEBI:456215"/>
        <dbReference type="EC" id="3.1.3.7"/>
    </reaction>
</comment>
<dbReference type="InterPro" id="IPR000760">
    <property type="entry name" value="Inositol_monophosphatase-like"/>
</dbReference>
<comment type="cofactor">
    <cofactor evidence="7">
        <name>Mg(2+)</name>
        <dbReference type="ChEBI" id="CHEBI:18420"/>
    </cofactor>
</comment>
<dbReference type="GO" id="GO:0000103">
    <property type="term" value="P:sulfate assimilation"/>
    <property type="evidence" value="ECO:0007669"/>
    <property type="project" value="TreeGrafter"/>
</dbReference>
<dbReference type="InterPro" id="IPR020550">
    <property type="entry name" value="Inositol_monophosphatase_CS"/>
</dbReference>
<name>A0A0A8H041_9BACT</name>
<keyword evidence="3 7" id="KW-0460">Magnesium</keyword>
<evidence type="ECO:0000313" key="8">
    <source>
        <dbReference type="EMBL" id="AJC87150.1"/>
    </source>
</evidence>
<dbReference type="InterPro" id="IPR050725">
    <property type="entry name" value="CysQ/Inositol_MonoPase"/>
</dbReference>
<dbReference type="Pfam" id="PF00459">
    <property type="entry name" value="Inositol_P"/>
    <property type="match status" value="1"/>
</dbReference>
<dbReference type="GO" id="GO:0050427">
    <property type="term" value="P:3'-phosphoadenosine 5'-phosphosulfate metabolic process"/>
    <property type="evidence" value="ECO:0007669"/>
    <property type="project" value="TreeGrafter"/>
</dbReference>
<feature type="binding site" evidence="7">
    <location>
        <position position="65"/>
    </location>
    <ligand>
        <name>Mg(2+)</name>
        <dbReference type="ChEBI" id="CHEBI:18420"/>
        <label>1</label>
        <note>catalytic</note>
    </ligand>
</feature>
<dbReference type="EMBL" id="CP007770">
    <property type="protein sequence ID" value="AJC87150.1"/>
    <property type="molecule type" value="Genomic_DNA"/>
</dbReference>
<accession>A0A0A8H041</accession>
<evidence type="ECO:0000256" key="2">
    <source>
        <dbReference type="ARBA" id="ARBA00022723"/>
    </source>
</evidence>
<feature type="binding site" evidence="7">
    <location>
        <position position="204"/>
    </location>
    <ligand>
        <name>Mg(2+)</name>
        <dbReference type="ChEBI" id="CHEBI:18420"/>
        <label>1</label>
        <note>catalytic</note>
    </ligand>
</feature>
<dbReference type="KEGG" id="cis:CINS_0146"/>
<dbReference type="HOGENOM" id="CLU_044118_3_0_7"/>
<dbReference type="STRING" id="1031564.CINS_0146"/>
<evidence type="ECO:0000256" key="4">
    <source>
        <dbReference type="ARBA" id="ARBA00041694"/>
    </source>
</evidence>
<sequence>MKNLDTLLELALKAGKEAAKILLEYKNKNTLWTKDDNSPVGLADIKSNEIISEILSSSDIAICSEENILSYEIRSQLKYFWLIDPLDGTKSYAKNDKEYCVLIALIHKNRPVLSLIVDVENDAYYYAHTHTKVYKNEKLINFDDEAYKKVQNIALYSKNHDNNEDFFIQNKLEGIKVSSALKFVYLLEAKAGIYPRFGGPKAWDIAAGDFLIIQNGGIMQDFNKNLLDYNTKDLALPSFIAFAKKEYTLKGF</sequence>
<dbReference type="InterPro" id="IPR020583">
    <property type="entry name" value="Inositol_monoP_metal-BS"/>
</dbReference>
<evidence type="ECO:0000256" key="6">
    <source>
        <dbReference type="ARBA" id="ARBA00044544"/>
    </source>
</evidence>
<dbReference type="SUPFAM" id="SSF56655">
    <property type="entry name" value="Carbohydrate phosphatase"/>
    <property type="match status" value="1"/>
</dbReference>
<organism evidence="8 9">
    <name type="scientific">Campylobacter insulaenigrae NCTC 12927</name>
    <dbReference type="NCBI Taxonomy" id="1031564"/>
    <lineage>
        <taxon>Bacteria</taxon>
        <taxon>Pseudomonadati</taxon>
        <taxon>Campylobacterota</taxon>
        <taxon>Epsilonproteobacteria</taxon>
        <taxon>Campylobacterales</taxon>
        <taxon>Campylobacteraceae</taxon>
        <taxon>Campylobacter</taxon>
    </lineage>
</organism>
<keyword evidence="8" id="KW-0378">Hydrolase</keyword>
<evidence type="ECO:0000256" key="3">
    <source>
        <dbReference type="ARBA" id="ARBA00022842"/>
    </source>
</evidence>
<dbReference type="Gene3D" id="3.30.540.10">
    <property type="entry name" value="Fructose-1,6-Bisphosphatase, subunit A, domain 1"/>
    <property type="match status" value="1"/>
</dbReference>
<dbReference type="GO" id="GO:0046854">
    <property type="term" value="P:phosphatidylinositol phosphate biosynthetic process"/>
    <property type="evidence" value="ECO:0007669"/>
    <property type="project" value="InterPro"/>
</dbReference>
<dbReference type="PROSITE" id="PS00629">
    <property type="entry name" value="IMP_1"/>
    <property type="match status" value="1"/>
</dbReference>
<protein>
    <recommendedName>
        <fullName evidence="4">3'(2'),5-bisphosphonucleoside 3'(2')-phosphohydrolase</fullName>
    </recommendedName>
    <alternativeName>
        <fullName evidence="6">3'-phosphoadenosine 5'-phosphate phosphatase</fullName>
    </alternativeName>
    <alternativeName>
        <fullName evidence="5">DPNPase</fullName>
    </alternativeName>
</protein>
<dbReference type="GO" id="GO:0046872">
    <property type="term" value="F:metal ion binding"/>
    <property type="evidence" value="ECO:0007669"/>
    <property type="project" value="UniProtKB-KW"/>
</dbReference>
<dbReference type="Gene3D" id="3.40.190.80">
    <property type="match status" value="1"/>
</dbReference>
<keyword evidence="2 7" id="KW-0479">Metal-binding</keyword>
<feature type="binding site" evidence="7">
    <location>
        <position position="86"/>
    </location>
    <ligand>
        <name>Mg(2+)</name>
        <dbReference type="ChEBI" id="CHEBI:18420"/>
        <label>1</label>
        <note>catalytic</note>
    </ligand>
</feature>
<evidence type="ECO:0000256" key="5">
    <source>
        <dbReference type="ARBA" id="ARBA00042530"/>
    </source>
</evidence>
<dbReference type="CDD" id="cd01638">
    <property type="entry name" value="CysQ"/>
    <property type="match status" value="1"/>
</dbReference>
<dbReference type="GeneID" id="74430967"/>
<dbReference type="PROSITE" id="PS00630">
    <property type="entry name" value="IMP_2"/>
    <property type="match status" value="1"/>
</dbReference>
<dbReference type="Proteomes" id="UP000031163">
    <property type="component" value="Chromosome"/>
</dbReference>